<dbReference type="SUPFAM" id="SSF54862">
    <property type="entry name" value="4Fe-4S ferredoxins"/>
    <property type="match status" value="1"/>
</dbReference>
<name>A0ABS8HXR9_9FIRM</name>
<evidence type="ECO:0000256" key="1">
    <source>
        <dbReference type="ARBA" id="ARBA00022723"/>
    </source>
</evidence>
<comment type="caution">
    <text evidence="6">The sequence shown here is derived from an EMBL/GenBank/DDBJ whole genome shotgun (WGS) entry which is preliminary data.</text>
</comment>
<evidence type="ECO:0000313" key="7">
    <source>
        <dbReference type="Proteomes" id="UP001165492"/>
    </source>
</evidence>
<evidence type="ECO:0000256" key="3">
    <source>
        <dbReference type="ARBA" id="ARBA00023014"/>
    </source>
</evidence>
<feature type="compositionally biased region" description="Basic and acidic residues" evidence="4">
    <location>
        <begin position="274"/>
        <end position="294"/>
    </location>
</feature>
<accession>A0ABS8HXR9</accession>
<organism evidence="6 7">
    <name type="scientific">Pelosinus baikalensis</name>
    <dbReference type="NCBI Taxonomy" id="2892015"/>
    <lineage>
        <taxon>Bacteria</taxon>
        <taxon>Bacillati</taxon>
        <taxon>Bacillota</taxon>
        <taxon>Negativicutes</taxon>
        <taxon>Selenomonadales</taxon>
        <taxon>Sporomusaceae</taxon>
        <taxon>Pelosinus</taxon>
    </lineage>
</organism>
<evidence type="ECO:0000313" key="6">
    <source>
        <dbReference type="EMBL" id="MCC5467958.1"/>
    </source>
</evidence>
<dbReference type="Proteomes" id="UP001165492">
    <property type="component" value="Unassembled WGS sequence"/>
</dbReference>
<sequence length="294" mass="33209">MEEKILEEIRRFVATSLGNRHEETGLIHFSEPLVGYASWDDPLFKEYKNSIGEFHLTPREIFAATLDDNKVVVGTVICWVLPISEIARQSNRLQEQWPGREWALTRYFGEEFNCELRRHMVEYLTGLGYQAVAPTLSGVFQCFSDTPVGIASNWSERHAAYAAGLGTFSMNDAFISEAGMAMRLGSVITDLNLLPTLRKEQDYRANCLNCNACISRCPVGAITMSGHDKIKCRNYLFCEESVQLAEKYGGKRTSGCGLCQTRVPCEFKNPRGKTKQDNVLPRDDGNGQEKWERI</sequence>
<dbReference type="RefSeq" id="WP_229536883.1">
    <property type="nucleotide sequence ID" value="NZ_JAJHJB010000044.1"/>
</dbReference>
<dbReference type="PROSITE" id="PS00198">
    <property type="entry name" value="4FE4S_FER_1"/>
    <property type="match status" value="1"/>
</dbReference>
<dbReference type="InterPro" id="IPR017896">
    <property type="entry name" value="4Fe4S_Fe-S-bd"/>
</dbReference>
<dbReference type="PROSITE" id="PS51379">
    <property type="entry name" value="4FE4S_FER_2"/>
    <property type="match status" value="1"/>
</dbReference>
<reference evidence="6" key="1">
    <citation type="submission" date="2021-11" db="EMBL/GenBank/DDBJ databases">
        <title>Description of a new species Pelosinus isolated from the bottom sediments of Lake Baikal.</title>
        <authorList>
            <person name="Zakharyuk A."/>
        </authorList>
    </citation>
    <scope>NUCLEOTIDE SEQUENCE</scope>
    <source>
        <strain evidence="6">Bkl1</strain>
    </source>
</reference>
<feature type="region of interest" description="Disordered" evidence="4">
    <location>
        <begin position="270"/>
        <end position="294"/>
    </location>
</feature>
<dbReference type="PANTHER" id="PTHR42827:SF1">
    <property type="entry name" value="IRON-SULFUR CLUSTER-BINDING PROTEIN"/>
    <property type="match status" value="1"/>
</dbReference>
<keyword evidence="3" id="KW-0411">Iron-sulfur</keyword>
<keyword evidence="7" id="KW-1185">Reference proteome</keyword>
<evidence type="ECO:0000259" key="5">
    <source>
        <dbReference type="PROSITE" id="PS51379"/>
    </source>
</evidence>
<evidence type="ECO:0000256" key="4">
    <source>
        <dbReference type="SAM" id="MobiDB-lite"/>
    </source>
</evidence>
<evidence type="ECO:0000256" key="2">
    <source>
        <dbReference type="ARBA" id="ARBA00023004"/>
    </source>
</evidence>
<protein>
    <submittedName>
        <fullName evidence="6">Epoxyqueuosine reductase</fullName>
    </submittedName>
</protein>
<dbReference type="PANTHER" id="PTHR42827">
    <property type="entry name" value="IRON-SULFUR CLUSTER-BINDING PROTEIN-RELATED"/>
    <property type="match status" value="1"/>
</dbReference>
<feature type="domain" description="4Fe-4S ferredoxin-type" evidence="5">
    <location>
        <begin position="197"/>
        <end position="227"/>
    </location>
</feature>
<keyword evidence="2" id="KW-0408">Iron</keyword>
<dbReference type="InterPro" id="IPR017900">
    <property type="entry name" value="4Fe4S_Fe_S_CS"/>
</dbReference>
<dbReference type="EMBL" id="JAJHJB010000044">
    <property type="protein sequence ID" value="MCC5467958.1"/>
    <property type="molecule type" value="Genomic_DNA"/>
</dbReference>
<keyword evidence="1" id="KW-0479">Metal-binding</keyword>
<proteinExistence type="predicted"/>
<gene>
    <name evidence="6" type="ORF">LMF89_21715</name>
</gene>